<dbReference type="PRINTS" id="PR00625">
    <property type="entry name" value="JDOMAIN"/>
</dbReference>
<dbReference type="InterPro" id="IPR019734">
    <property type="entry name" value="TPR_rpt"/>
</dbReference>
<feature type="compositionally biased region" description="Pro residues" evidence="1">
    <location>
        <begin position="46"/>
        <end position="61"/>
    </location>
</feature>
<feature type="compositionally biased region" description="Pro residues" evidence="1">
    <location>
        <begin position="16"/>
        <end position="33"/>
    </location>
</feature>
<dbReference type="GeneID" id="100846916"/>
<evidence type="ECO:0000259" key="2">
    <source>
        <dbReference type="PROSITE" id="PS50076"/>
    </source>
</evidence>
<feature type="domain" description="J" evidence="2">
    <location>
        <begin position="1343"/>
        <end position="1428"/>
    </location>
</feature>
<protein>
    <recommendedName>
        <fullName evidence="2">J domain-containing protein</fullName>
    </recommendedName>
</protein>
<dbReference type="InterPro" id="IPR018253">
    <property type="entry name" value="DnaJ_domain_CS"/>
</dbReference>
<dbReference type="STRING" id="15368.A0A0Q3J1P3"/>
<feature type="compositionally biased region" description="Gly residues" evidence="1">
    <location>
        <begin position="91"/>
        <end position="128"/>
    </location>
</feature>
<reference evidence="3 4" key="1">
    <citation type="journal article" date="2010" name="Nature">
        <title>Genome sequencing and analysis of the model grass Brachypodium distachyon.</title>
        <authorList>
            <consortium name="International Brachypodium Initiative"/>
        </authorList>
    </citation>
    <scope>NUCLEOTIDE SEQUENCE [LARGE SCALE GENOMIC DNA]</scope>
    <source>
        <strain evidence="3 4">Bd21</strain>
    </source>
</reference>
<dbReference type="PROSITE" id="PS50076">
    <property type="entry name" value="DNAJ_2"/>
    <property type="match status" value="1"/>
</dbReference>
<dbReference type="Gramene" id="KQK06588">
    <property type="protein sequence ID" value="KQK06588"/>
    <property type="gene ID" value="BRADI_2g27160v3"/>
</dbReference>
<dbReference type="CDD" id="cd06257">
    <property type="entry name" value="DnaJ"/>
    <property type="match status" value="1"/>
</dbReference>
<feature type="compositionally biased region" description="Low complexity" evidence="1">
    <location>
        <begin position="129"/>
        <end position="151"/>
    </location>
</feature>
<dbReference type="Gene3D" id="1.10.287.110">
    <property type="entry name" value="DnaJ domain"/>
    <property type="match status" value="1"/>
</dbReference>
<dbReference type="Proteomes" id="UP000008810">
    <property type="component" value="Chromosome 2"/>
</dbReference>
<organism evidence="3">
    <name type="scientific">Brachypodium distachyon</name>
    <name type="common">Purple false brome</name>
    <name type="synonym">Trachynia distachya</name>
    <dbReference type="NCBI Taxonomy" id="15368"/>
    <lineage>
        <taxon>Eukaryota</taxon>
        <taxon>Viridiplantae</taxon>
        <taxon>Streptophyta</taxon>
        <taxon>Embryophyta</taxon>
        <taxon>Tracheophyta</taxon>
        <taxon>Spermatophyta</taxon>
        <taxon>Magnoliopsida</taxon>
        <taxon>Liliopsida</taxon>
        <taxon>Poales</taxon>
        <taxon>Poaceae</taxon>
        <taxon>BOP clade</taxon>
        <taxon>Pooideae</taxon>
        <taxon>Stipodae</taxon>
        <taxon>Brachypodieae</taxon>
        <taxon>Brachypodium</taxon>
    </lineage>
</organism>
<feature type="compositionally biased region" description="Low complexity" evidence="1">
    <location>
        <begin position="73"/>
        <end position="83"/>
    </location>
</feature>
<accession>A0A0Q3J1P3</accession>
<feature type="region of interest" description="Disordered" evidence="1">
    <location>
        <begin position="1"/>
        <end position="154"/>
    </location>
</feature>
<dbReference type="SMART" id="SM00271">
    <property type="entry name" value="DnaJ"/>
    <property type="match status" value="1"/>
</dbReference>
<dbReference type="FunCoup" id="A0A0Q3J1P3">
    <property type="interactions" value="41"/>
</dbReference>
<dbReference type="PANTHER" id="PTHR45181">
    <property type="entry name" value="HEAT SHOCK PROTEIN DNAJ WITH TETRATRICOPEPTIDE REPEAT-CONTAINING PROTEIN"/>
    <property type="match status" value="1"/>
</dbReference>
<dbReference type="EMBL" id="CM000881">
    <property type="protein sequence ID" value="KQK06588.1"/>
    <property type="molecule type" value="Genomic_DNA"/>
</dbReference>
<evidence type="ECO:0000313" key="4">
    <source>
        <dbReference type="EnsemblPlants" id="KQK06588"/>
    </source>
</evidence>
<feature type="compositionally biased region" description="Low complexity" evidence="1">
    <location>
        <begin position="243"/>
        <end position="255"/>
    </location>
</feature>
<dbReference type="SUPFAM" id="SSF48452">
    <property type="entry name" value="TPR-like"/>
    <property type="match status" value="2"/>
</dbReference>
<reference evidence="4" key="3">
    <citation type="submission" date="2018-08" db="UniProtKB">
        <authorList>
            <consortium name="EnsemblPlants"/>
        </authorList>
    </citation>
    <scope>IDENTIFICATION</scope>
    <source>
        <strain evidence="4">cv. Bd21</strain>
    </source>
</reference>
<dbReference type="InterPro" id="IPR036869">
    <property type="entry name" value="J_dom_sf"/>
</dbReference>
<keyword evidence="5" id="KW-1185">Reference proteome</keyword>
<dbReference type="Pfam" id="PF00226">
    <property type="entry name" value="DnaJ"/>
    <property type="match status" value="1"/>
</dbReference>
<dbReference type="PROSITE" id="PS00636">
    <property type="entry name" value="DNAJ_1"/>
    <property type="match status" value="1"/>
</dbReference>
<dbReference type="KEGG" id="bdi:100846916"/>
<feature type="region of interest" description="Disordered" evidence="1">
    <location>
        <begin position="857"/>
        <end position="911"/>
    </location>
</feature>
<dbReference type="GO" id="GO:0005783">
    <property type="term" value="C:endoplasmic reticulum"/>
    <property type="evidence" value="ECO:0007669"/>
    <property type="project" value="UniProtKB-ARBA"/>
</dbReference>
<evidence type="ECO:0000256" key="1">
    <source>
        <dbReference type="SAM" id="MobiDB-lite"/>
    </source>
</evidence>
<dbReference type="PANTHER" id="PTHR45181:SF4">
    <property type="entry name" value="HEAT SHOCK PROTEIN DNAJ WITH TETRATRICOPEPTIDE REPEAT-CONTAINING PROTEIN"/>
    <property type="match status" value="1"/>
</dbReference>
<dbReference type="Gene3D" id="1.25.40.10">
    <property type="entry name" value="Tetratricopeptide repeat domain"/>
    <property type="match status" value="2"/>
</dbReference>
<dbReference type="InterPro" id="IPR001623">
    <property type="entry name" value="DnaJ_domain"/>
</dbReference>
<dbReference type="RefSeq" id="XP_003568574.2">
    <property type="nucleotide sequence ID" value="XM_003568526.4"/>
</dbReference>
<feature type="compositionally biased region" description="Polar residues" evidence="1">
    <location>
        <begin position="1461"/>
        <end position="1475"/>
    </location>
</feature>
<evidence type="ECO:0000313" key="5">
    <source>
        <dbReference type="Proteomes" id="UP000008810"/>
    </source>
</evidence>
<feature type="region of interest" description="Disordered" evidence="1">
    <location>
        <begin position="1435"/>
        <end position="1486"/>
    </location>
</feature>
<dbReference type="SMART" id="SM00028">
    <property type="entry name" value="TPR"/>
    <property type="match status" value="7"/>
</dbReference>
<sequence>MPSAVAPSTPRLNPSWPHPPPAAPMTSPHPPFAAPMASPHLGLGLAPPPLPTDPSVAPPPRRAPRLAKRRHAATTSRSRAQPSPSAPWNPFGGGGDTDGSGQNVNGGLGSVNGGGGSGFGKGQTGGVVFGSAPAGKQQSSQPPPASSSDAPFVFGSVRDSLPRFVEGSSATSKLRDRMGKLNLRSPDGYTSSSVHVTEANAMQEKLAQVSIGNEAPVRIHSEATTVTPTVFMSGSGHADSTDDVASSSSKNASSAVNGTDDTNALPEKITPLNIGSGTPFQNMKYGGGDSHQTEVFGFGGGRPAAAGTVYGNNSGNTSDKGKDFFSPANNNASTSANVATSLPPESTYNLNVRGGVRHKMKTDNANCLPETFVFGRNGSTSSASEQSARVVVDDGGNFVSGPSTDTRTSDQGSMESSLQEEMTKLNIQYRIPSKSMKDEAASLQPETFVFRSDASSSFFSAQVPSFTNFQTNASSETKDSGKNLADDIIRKSTYAKSNNSNGYRTSNFVFGSGSSATAASEGAEEHTPHDINKLNINMEGPSVCIQVNDASIPDFSFQGKAEAMPGYGTVPRPKVQESCPFTRLNHSSIFSTFENVMPSFSLNPMDAGKETAPGESGAIKQDLPRCSRESLFGIDYIKSAYRDKKEAHKSTRKKKRPTRLKQHAQFNQVSQETCINGVSSDLAGDYSPMDCSPYQVAVEEVSREASVSSDQSIHIPDGGVPNQNTSCAEDDLVSATEHLVIDADLPTYEDEGRAANVDASESNCGSNFSSFDEEVNFCNASEPSFNNINVGANDEPKMCTTEAWFDGYECNVKGKTCEDDTSRKLHESGEPVNFQSSSENFSGLSFTFGASLYPDSTLSTEKRNTKRKSRTKGGQTPKPSAVQASVKTKASRDTKGVQFTPETSKTEHSSKEISAALETCDTWRTSGNQAYENGHFATAEGCYTRGINSISHHGTSGRCSRALTLCYSNRAATRMSLGRMREALEDCSIATSIDPTFLKAKVRAANCQLALGDLDGASRNYTACLKSDNAAGSDFKMFAEASDGLEKAKRVADMISQSRELLKKRTLPEATTALELICNALHISSHSDNLMEMKADALLTLRRYEEVIELCQETVHLAERNSVLVNGNGESNNSSVSEKAECSGSLWRPYLICKSYFLLGKLEEALDLLMRHELVTPVKDSDGSTSQKCLSSLSTSIRQLLSFKDAGNESFKARRYSEAVEQYSAALACNSDSRPFSAVCFCNRAAAYQALGQLTDAIADCSLAMVLDANYPKAISRRATLYEMIRDYGQSANDLRKLISLLQKQANKPGVSPKVLNTYSDLKQARARLLSVEDEAKKDAPLNLYLILGVEPSCSPLDIKKAYRKAALKHHPDKASQLLVRNENADDGFWRDVVKEVHADADHLFKMIGEAYNILSDPQKREEYDMEEELRNAARRTFKGRSTQSPEQHFRRQYDRGFSPRQWQSAGKSGASRSRWSGHGYSDDYW</sequence>
<evidence type="ECO:0000313" key="3">
    <source>
        <dbReference type="EMBL" id="KQK06588.1"/>
    </source>
</evidence>
<name>A0A0Q3J1P3_BRADI</name>
<dbReference type="InterPro" id="IPR011990">
    <property type="entry name" value="TPR-like_helical_dom_sf"/>
</dbReference>
<proteinExistence type="predicted"/>
<feature type="region of interest" description="Disordered" evidence="1">
    <location>
        <begin position="233"/>
        <end position="288"/>
    </location>
</feature>
<dbReference type="SUPFAM" id="SSF46565">
    <property type="entry name" value="Chaperone J-domain"/>
    <property type="match status" value="1"/>
</dbReference>
<feature type="compositionally biased region" description="Polar residues" evidence="1">
    <location>
        <begin position="400"/>
        <end position="413"/>
    </location>
</feature>
<reference evidence="3" key="2">
    <citation type="submission" date="2017-06" db="EMBL/GenBank/DDBJ databases">
        <title>WGS assembly of Brachypodium distachyon.</title>
        <authorList>
            <consortium name="The International Brachypodium Initiative"/>
            <person name="Lucas S."/>
            <person name="Harmon-Smith M."/>
            <person name="Lail K."/>
            <person name="Tice H."/>
            <person name="Grimwood J."/>
            <person name="Bruce D."/>
            <person name="Barry K."/>
            <person name="Shu S."/>
            <person name="Lindquist E."/>
            <person name="Wang M."/>
            <person name="Pitluck S."/>
            <person name="Vogel J.P."/>
            <person name="Garvin D.F."/>
            <person name="Mockler T.C."/>
            <person name="Schmutz J."/>
            <person name="Rokhsar D."/>
            <person name="Bevan M.W."/>
        </authorList>
    </citation>
    <scope>NUCLEOTIDE SEQUENCE</scope>
    <source>
        <strain evidence="3">Bd21</strain>
    </source>
</reference>
<feature type="compositionally biased region" description="Polar residues" evidence="1">
    <location>
        <begin position="872"/>
        <end position="888"/>
    </location>
</feature>
<dbReference type="ExpressionAtlas" id="A0A0Q3J1P3">
    <property type="expression patterns" value="baseline"/>
</dbReference>
<feature type="compositionally biased region" description="Basic residues" evidence="1">
    <location>
        <begin position="62"/>
        <end position="72"/>
    </location>
</feature>
<dbReference type="OrthoDB" id="10250354at2759"/>
<dbReference type="EnsemblPlants" id="KQK06588">
    <property type="protein sequence ID" value="KQK06588"/>
    <property type="gene ID" value="BRADI_2g27160v3"/>
</dbReference>
<feature type="region of interest" description="Disordered" evidence="1">
    <location>
        <begin position="393"/>
        <end position="413"/>
    </location>
</feature>
<gene>
    <name evidence="4" type="primary">LOC100846916</name>
    <name evidence="3" type="ORF">BRADI_2g27160v3</name>
</gene>